<gene>
    <name evidence="1" type="ORF">DSO57_1004207</name>
</gene>
<reference evidence="1" key="1">
    <citation type="submission" date="2022-04" db="EMBL/GenBank/DDBJ databases">
        <title>Genome of the entomopathogenic fungus Entomophthora muscae.</title>
        <authorList>
            <person name="Elya C."/>
            <person name="Lovett B.R."/>
            <person name="Lee E."/>
            <person name="Macias A.M."/>
            <person name="Hajek A.E."/>
            <person name="De Bivort B.L."/>
            <person name="Kasson M.T."/>
            <person name="De Fine Licht H.H."/>
            <person name="Stajich J.E."/>
        </authorList>
    </citation>
    <scope>NUCLEOTIDE SEQUENCE</scope>
    <source>
        <strain evidence="1">Berkeley</strain>
    </source>
</reference>
<organism evidence="1 2">
    <name type="scientific">Entomophthora muscae</name>
    <dbReference type="NCBI Taxonomy" id="34485"/>
    <lineage>
        <taxon>Eukaryota</taxon>
        <taxon>Fungi</taxon>
        <taxon>Fungi incertae sedis</taxon>
        <taxon>Zoopagomycota</taxon>
        <taxon>Entomophthoromycotina</taxon>
        <taxon>Entomophthoromycetes</taxon>
        <taxon>Entomophthorales</taxon>
        <taxon>Entomophthoraceae</taxon>
        <taxon>Entomophthora</taxon>
    </lineage>
</organism>
<evidence type="ECO:0000313" key="2">
    <source>
        <dbReference type="Proteomes" id="UP001165960"/>
    </source>
</evidence>
<evidence type="ECO:0000313" key="1">
    <source>
        <dbReference type="EMBL" id="KAJ9051470.1"/>
    </source>
</evidence>
<dbReference type="EMBL" id="QTSX02007110">
    <property type="protein sequence ID" value="KAJ9051470.1"/>
    <property type="molecule type" value="Genomic_DNA"/>
</dbReference>
<protein>
    <submittedName>
        <fullName evidence="1">Uncharacterized protein</fullName>
    </submittedName>
</protein>
<accession>A0ACC2RN36</accession>
<dbReference type="Proteomes" id="UP001165960">
    <property type="component" value="Unassembled WGS sequence"/>
</dbReference>
<proteinExistence type="predicted"/>
<comment type="caution">
    <text evidence="1">The sequence shown here is derived from an EMBL/GenBank/DDBJ whole genome shotgun (WGS) entry which is preliminary data.</text>
</comment>
<sequence>MPQMGKLTLKEAFCVMSVLRLHFQANASSYSSDTEKILGVAAMLSGDAVRNPLYDISAKNHSLDLEVEASFISGLAKLPINEKLIGSAV</sequence>
<name>A0ACC2RN36_9FUNG</name>
<keyword evidence="2" id="KW-1185">Reference proteome</keyword>